<evidence type="ECO:0000313" key="2">
    <source>
        <dbReference type="Proteomes" id="UP001432180"/>
    </source>
</evidence>
<organism evidence="1 2">
    <name type="scientific">Thiorhodovibrio winogradskyi</name>
    <dbReference type="NCBI Taxonomy" id="77007"/>
    <lineage>
        <taxon>Bacteria</taxon>
        <taxon>Pseudomonadati</taxon>
        <taxon>Pseudomonadota</taxon>
        <taxon>Gammaproteobacteria</taxon>
        <taxon>Chromatiales</taxon>
        <taxon>Chromatiaceae</taxon>
        <taxon>Thiorhodovibrio</taxon>
    </lineage>
</organism>
<dbReference type="Proteomes" id="UP001432180">
    <property type="component" value="Chromosome"/>
</dbReference>
<reference evidence="1 2" key="1">
    <citation type="journal article" date="2023" name="Microorganisms">
        <title>Thiorhodovibrio frisius and Trv. litoralis spp. nov., Two Novel Members from a Clade of Fastidious Purple Sulfur Bacteria That Exhibit Unique Red-Shifted Light-Harvesting Capabilities.</title>
        <authorList>
            <person name="Methner A."/>
            <person name="Kuzyk S.B."/>
            <person name="Petersen J."/>
            <person name="Bauer S."/>
            <person name="Brinkmann H."/>
            <person name="Sichau K."/>
            <person name="Wanner G."/>
            <person name="Wolf J."/>
            <person name="Neumann-Schaal M."/>
            <person name="Henke P."/>
            <person name="Tank M."/>
            <person name="Sproer C."/>
            <person name="Bunk B."/>
            <person name="Overmann J."/>
        </authorList>
    </citation>
    <scope>NUCLEOTIDE SEQUENCE [LARGE SCALE GENOMIC DNA]</scope>
    <source>
        <strain evidence="1 2">DSM 6702</strain>
    </source>
</reference>
<dbReference type="EMBL" id="CP121472">
    <property type="protein sequence ID" value="WPL16195.1"/>
    <property type="molecule type" value="Genomic_DNA"/>
</dbReference>
<keyword evidence="2" id="KW-1185">Reference proteome</keyword>
<name>A0ABZ0S9G0_9GAMM</name>
<accession>A0ABZ0S9G0</accession>
<evidence type="ECO:0000313" key="1">
    <source>
        <dbReference type="EMBL" id="WPL16195.1"/>
    </source>
</evidence>
<proteinExistence type="predicted"/>
<gene>
    <name evidence="1" type="ORF">Thiowin_01148</name>
</gene>
<protein>
    <recommendedName>
        <fullName evidence="3">Antitoxin Xre/MbcA/ParS-like toxin-binding domain-containing protein</fullName>
    </recommendedName>
</protein>
<evidence type="ECO:0008006" key="3">
    <source>
        <dbReference type="Google" id="ProtNLM"/>
    </source>
</evidence>
<sequence>MSVMQSRPLACVMTVSNQEQDAGIQTMTSMTRDERLLMTQRTMNLLEAWGLGASDIMHLLHLPEGVKARNIGRFRDEEPFPDDPTVNRRVGYLLRIEEALHTFFPRNPEMRDLWVKRGNRQFGKKAPVAVMVEDGESGMISVLSHLDCTFAWDLTGSKTEYRAA</sequence>